<organism evidence="1 2">
    <name type="scientific">Murimonas intestini</name>
    <dbReference type="NCBI Taxonomy" id="1337051"/>
    <lineage>
        <taxon>Bacteria</taxon>
        <taxon>Bacillati</taxon>
        <taxon>Bacillota</taxon>
        <taxon>Clostridia</taxon>
        <taxon>Lachnospirales</taxon>
        <taxon>Lachnospiraceae</taxon>
        <taxon>Murimonas</taxon>
    </lineage>
</organism>
<evidence type="ECO:0000313" key="1">
    <source>
        <dbReference type="EMBL" id="PWJ72109.1"/>
    </source>
</evidence>
<sequence>MHAQVKAGPDGKPEWIFYLLESDWLIAEQLGIVHLYDCLKGKAVNSTGETGKVYVTHEMVDMEAFGEVKRKILEMKESLQFDENGGLKA</sequence>
<accession>A0AB73SXR4</accession>
<evidence type="ECO:0000313" key="2">
    <source>
        <dbReference type="Proteomes" id="UP000245412"/>
    </source>
</evidence>
<dbReference type="RefSeq" id="WP_257497939.1">
    <property type="nucleotide sequence ID" value="NZ_JANKBI010000029.1"/>
</dbReference>
<reference evidence="1 2" key="1">
    <citation type="submission" date="2018-05" db="EMBL/GenBank/DDBJ databases">
        <authorList>
            <person name="Goeker M."/>
            <person name="Huntemann M."/>
            <person name="Clum A."/>
            <person name="Pillay M."/>
            <person name="Palaniappan K."/>
            <person name="Varghese N."/>
            <person name="Mikhailova N."/>
            <person name="Stamatis D."/>
            <person name="Reddy T."/>
            <person name="Daum C."/>
            <person name="Shapiro N."/>
            <person name="Ivanova N."/>
            <person name="Kyrpides N."/>
            <person name="Woyke T."/>
        </authorList>
    </citation>
    <scope>NUCLEOTIDE SEQUENCE [LARGE SCALE GENOMIC DNA]</scope>
    <source>
        <strain evidence="1 2">DSM 26524</strain>
    </source>
</reference>
<proteinExistence type="predicted"/>
<protein>
    <submittedName>
        <fullName evidence="1">Uncharacterized protein</fullName>
    </submittedName>
</protein>
<keyword evidence="2" id="KW-1185">Reference proteome</keyword>
<dbReference type="EMBL" id="QGGY01000022">
    <property type="protein sequence ID" value="PWJ72109.1"/>
    <property type="molecule type" value="Genomic_DNA"/>
</dbReference>
<gene>
    <name evidence="1" type="ORF">C7383_12223</name>
</gene>
<dbReference type="AlphaFoldDB" id="A0AB73SXR4"/>
<comment type="caution">
    <text evidence="1">The sequence shown here is derived from an EMBL/GenBank/DDBJ whole genome shotgun (WGS) entry which is preliminary data.</text>
</comment>
<name>A0AB73SXR4_9FIRM</name>
<dbReference type="Proteomes" id="UP000245412">
    <property type="component" value="Unassembled WGS sequence"/>
</dbReference>